<comment type="caution">
    <text evidence="1">The sequence shown here is derived from an EMBL/GenBank/DDBJ whole genome shotgun (WGS) entry which is preliminary data.</text>
</comment>
<evidence type="ECO:0000313" key="1">
    <source>
        <dbReference type="EMBL" id="KAL2731105.1"/>
    </source>
</evidence>
<dbReference type="AlphaFoldDB" id="A0ABD2BEF9"/>
<keyword evidence="2" id="KW-1185">Reference proteome</keyword>
<evidence type="ECO:0000313" key="2">
    <source>
        <dbReference type="Proteomes" id="UP001607302"/>
    </source>
</evidence>
<dbReference type="EMBL" id="JAUDFV010000110">
    <property type="protein sequence ID" value="KAL2731105.1"/>
    <property type="molecule type" value="Genomic_DNA"/>
</dbReference>
<protein>
    <submittedName>
        <fullName evidence="1">Uncharacterized protein</fullName>
    </submittedName>
</protein>
<proteinExistence type="predicted"/>
<name>A0ABD2BEF9_VESSQ</name>
<dbReference type="Proteomes" id="UP001607302">
    <property type="component" value="Unassembled WGS sequence"/>
</dbReference>
<sequence>MRTSVELRLDTLGITRNTLGIMQKRCRLSIFVNTYAVKQGGMRKLWGICHARILVNSLEIMQKRKR</sequence>
<organism evidence="1 2">
    <name type="scientific">Vespula squamosa</name>
    <name type="common">Southern yellow jacket</name>
    <name type="synonym">Wasp</name>
    <dbReference type="NCBI Taxonomy" id="30214"/>
    <lineage>
        <taxon>Eukaryota</taxon>
        <taxon>Metazoa</taxon>
        <taxon>Ecdysozoa</taxon>
        <taxon>Arthropoda</taxon>
        <taxon>Hexapoda</taxon>
        <taxon>Insecta</taxon>
        <taxon>Pterygota</taxon>
        <taxon>Neoptera</taxon>
        <taxon>Endopterygota</taxon>
        <taxon>Hymenoptera</taxon>
        <taxon>Apocrita</taxon>
        <taxon>Aculeata</taxon>
        <taxon>Vespoidea</taxon>
        <taxon>Vespidae</taxon>
        <taxon>Vespinae</taxon>
        <taxon>Vespula</taxon>
    </lineage>
</organism>
<reference evidence="1 2" key="1">
    <citation type="journal article" date="2024" name="Ann. Entomol. Soc. Am.">
        <title>Genomic analyses of the southern and eastern yellowjacket wasps (Hymenoptera: Vespidae) reveal evolutionary signatures of social life.</title>
        <authorList>
            <person name="Catto M.A."/>
            <person name="Caine P.B."/>
            <person name="Orr S.E."/>
            <person name="Hunt B.G."/>
            <person name="Goodisman M.A.D."/>
        </authorList>
    </citation>
    <scope>NUCLEOTIDE SEQUENCE [LARGE SCALE GENOMIC DNA]</scope>
    <source>
        <strain evidence="1">233</strain>
        <tissue evidence="1">Head and thorax</tissue>
    </source>
</reference>
<gene>
    <name evidence="1" type="ORF">V1478_005518</name>
</gene>
<accession>A0ABD2BEF9</accession>